<feature type="repeat" description="WD" evidence="6">
    <location>
        <begin position="178"/>
        <end position="209"/>
    </location>
</feature>
<evidence type="ECO:0000256" key="4">
    <source>
        <dbReference type="ARBA" id="ARBA00023242"/>
    </source>
</evidence>
<evidence type="ECO:0000256" key="5">
    <source>
        <dbReference type="ARBA" id="ARBA00040954"/>
    </source>
</evidence>
<dbReference type="PROSITE" id="PS50082">
    <property type="entry name" value="WD_REPEATS_2"/>
    <property type="match status" value="2"/>
</dbReference>
<dbReference type="PROSITE" id="PS50294">
    <property type="entry name" value="WD_REPEATS_REGION"/>
    <property type="match status" value="1"/>
</dbReference>
<feature type="coiled-coil region" evidence="7">
    <location>
        <begin position="41"/>
        <end position="75"/>
    </location>
</feature>
<protein>
    <recommendedName>
        <fullName evidence="5">WD repeat-containing protein 37</fullName>
    </recommendedName>
</protein>
<keyword evidence="4" id="KW-0539">Nucleus</keyword>
<dbReference type="Proteomes" id="UP001186944">
    <property type="component" value="Unassembled WGS sequence"/>
</dbReference>
<keyword evidence="3" id="KW-0963">Cytoplasm</keyword>
<proteinExistence type="predicted"/>
<dbReference type="PANTHER" id="PTHR19855:SF12">
    <property type="entry name" value="WD REPEAT-CONTAINING PROTEIN 37"/>
    <property type="match status" value="1"/>
</dbReference>
<keyword evidence="10" id="KW-1185">Reference proteome</keyword>
<gene>
    <name evidence="9" type="ORF">FSP39_019120</name>
</gene>
<evidence type="ECO:0000313" key="10">
    <source>
        <dbReference type="Proteomes" id="UP001186944"/>
    </source>
</evidence>
<dbReference type="GO" id="GO:0005634">
    <property type="term" value="C:nucleus"/>
    <property type="evidence" value="ECO:0007669"/>
    <property type="project" value="UniProtKB-SubCell"/>
</dbReference>
<accession>A0AA88YAH6</accession>
<sequence>MPGDNVKTGKGKGSRRHIMRGNEESLTRYDSDCDSLPTGVRKRLNELFAGIEKEFENLYAENVALQERVDTLTERLEGGDKLTAENQDVVDGANKPKRSASQISQKIKTTYKVSTSKIVSSFRNPQPAFALVRHYKGHRDGVWEVMVSRSGQPVLGTASADHTARIWCIQNGQCLLQYQGHQGSVNSIRFHPDKELALTSSGDNTAHIWGAQVSVPSDTGKKYWRSHSSGEDDVEGSEMEEYAEGDLILAFFYSDKLKSTLSVYRSFCSSAL</sequence>
<keyword evidence="7" id="KW-0175">Coiled coil</keyword>
<evidence type="ECO:0000256" key="7">
    <source>
        <dbReference type="SAM" id="Coils"/>
    </source>
</evidence>
<dbReference type="InterPro" id="IPR015943">
    <property type="entry name" value="WD40/YVTN_repeat-like_dom_sf"/>
</dbReference>
<feature type="region of interest" description="Disordered" evidence="8">
    <location>
        <begin position="1"/>
        <end position="23"/>
    </location>
</feature>
<evidence type="ECO:0000313" key="9">
    <source>
        <dbReference type="EMBL" id="KAK3098395.1"/>
    </source>
</evidence>
<dbReference type="AlphaFoldDB" id="A0AA88YAH6"/>
<feature type="compositionally biased region" description="Basic residues" evidence="8">
    <location>
        <begin position="9"/>
        <end position="19"/>
    </location>
</feature>
<dbReference type="SUPFAM" id="SSF50978">
    <property type="entry name" value="WD40 repeat-like"/>
    <property type="match status" value="1"/>
</dbReference>
<evidence type="ECO:0000256" key="2">
    <source>
        <dbReference type="ARBA" id="ARBA00004496"/>
    </source>
</evidence>
<keyword evidence="6" id="KW-0853">WD repeat</keyword>
<dbReference type="InterPro" id="IPR001680">
    <property type="entry name" value="WD40_rpt"/>
</dbReference>
<comment type="subcellular location">
    <subcellularLocation>
        <location evidence="2">Cytoplasm</location>
    </subcellularLocation>
    <subcellularLocation>
        <location evidence="1">Nucleus</location>
    </subcellularLocation>
</comment>
<evidence type="ECO:0000256" key="1">
    <source>
        <dbReference type="ARBA" id="ARBA00004123"/>
    </source>
</evidence>
<dbReference type="SMART" id="SM00320">
    <property type="entry name" value="WD40"/>
    <property type="match status" value="2"/>
</dbReference>
<dbReference type="InterPro" id="IPR036322">
    <property type="entry name" value="WD40_repeat_dom_sf"/>
</dbReference>
<dbReference type="GO" id="GO:0005737">
    <property type="term" value="C:cytoplasm"/>
    <property type="evidence" value="ECO:0007669"/>
    <property type="project" value="UniProtKB-SubCell"/>
</dbReference>
<evidence type="ECO:0000256" key="8">
    <source>
        <dbReference type="SAM" id="MobiDB-lite"/>
    </source>
</evidence>
<name>A0AA88YAH6_PINIB</name>
<feature type="repeat" description="WD" evidence="6">
    <location>
        <begin position="135"/>
        <end position="177"/>
    </location>
</feature>
<organism evidence="9 10">
    <name type="scientific">Pinctada imbricata</name>
    <name type="common">Atlantic pearl-oyster</name>
    <name type="synonym">Pinctada martensii</name>
    <dbReference type="NCBI Taxonomy" id="66713"/>
    <lineage>
        <taxon>Eukaryota</taxon>
        <taxon>Metazoa</taxon>
        <taxon>Spiralia</taxon>
        <taxon>Lophotrochozoa</taxon>
        <taxon>Mollusca</taxon>
        <taxon>Bivalvia</taxon>
        <taxon>Autobranchia</taxon>
        <taxon>Pteriomorphia</taxon>
        <taxon>Pterioida</taxon>
        <taxon>Pterioidea</taxon>
        <taxon>Pteriidae</taxon>
        <taxon>Pinctada</taxon>
    </lineage>
</organism>
<comment type="caution">
    <text evidence="9">The sequence shown here is derived from an EMBL/GenBank/DDBJ whole genome shotgun (WGS) entry which is preliminary data.</text>
</comment>
<dbReference type="PANTHER" id="PTHR19855">
    <property type="entry name" value="WD40 REPEAT PROTEIN 12, 37"/>
    <property type="match status" value="1"/>
</dbReference>
<dbReference type="Gene3D" id="2.130.10.10">
    <property type="entry name" value="YVTN repeat-like/Quinoprotein amine dehydrogenase"/>
    <property type="match status" value="1"/>
</dbReference>
<evidence type="ECO:0000256" key="3">
    <source>
        <dbReference type="ARBA" id="ARBA00022490"/>
    </source>
</evidence>
<evidence type="ECO:0000256" key="6">
    <source>
        <dbReference type="PROSITE-ProRule" id="PRU00221"/>
    </source>
</evidence>
<reference evidence="9" key="1">
    <citation type="submission" date="2019-08" db="EMBL/GenBank/DDBJ databases">
        <title>The improved chromosome-level genome for the pearl oyster Pinctada fucata martensii using PacBio sequencing and Hi-C.</title>
        <authorList>
            <person name="Zheng Z."/>
        </authorList>
    </citation>
    <scope>NUCLEOTIDE SEQUENCE</scope>
    <source>
        <strain evidence="9">ZZ-2019</strain>
        <tissue evidence="9">Adductor muscle</tissue>
    </source>
</reference>
<dbReference type="EMBL" id="VSWD01000007">
    <property type="protein sequence ID" value="KAK3098395.1"/>
    <property type="molecule type" value="Genomic_DNA"/>
</dbReference>
<dbReference type="Pfam" id="PF00400">
    <property type="entry name" value="WD40"/>
    <property type="match status" value="2"/>
</dbReference>